<dbReference type="Gene3D" id="1.25.40.10">
    <property type="entry name" value="Tetratricopeptide repeat domain"/>
    <property type="match status" value="1"/>
</dbReference>
<dbReference type="Pfam" id="PF01535">
    <property type="entry name" value="PPR"/>
    <property type="match status" value="1"/>
</dbReference>
<accession>A0AAQ3WVF3</accession>
<dbReference type="InterPro" id="IPR011990">
    <property type="entry name" value="TPR-like_helical_dom_sf"/>
</dbReference>
<evidence type="ECO:0000313" key="4">
    <source>
        <dbReference type="EMBL" id="WVZ74980.1"/>
    </source>
</evidence>
<name>A0AAQ3WVF3_PASNO</name>
<sequence>KTAILRAQASDTIAYTTVLKGLCSVERWEDAEELIAEMFCCDCPPDEVTFNTVIASLCQKGLVDRAIKVVEQMSENGCNPDVVTYNCIIGGLCNERCVDDAMELLSNLQSCGCKPDIGVDRWEDAEQLMVDMMHNNCPPDEMTLNTVITSLYQE</sequence>
<evidence type="ECO:0008006" key="6">
    <source>
        <dbReference type="Google" id="ProtNLM"/>
    </source>
</evidence>
<keyword evidence="2" id="KW-0809">Transit peptide</keyword>
<keyword evidence="5" id="KW-1185">Reference proteome</keyword>
<feature type="repeat" description="PPR" evidence="3">
    <location>
        <begin position="81"/>
        <end position="115"/>
    </location>
</feature>
<reference evidence="4 5" key="1">
    <citation type="submission" date="2024-02" db="EMBL/GenBank/DDBJ databases">
        <title>High-quality chromosome-scale genome assembly of Pensacola bahiagrass (Paspalum notatum Flugge var. saurae).</title>
        <authorList>
            <person name="Vega J.M."/>
            <person name="Podio M."/>
            <person name="Orjuela J."/>
            <person name="Siena L.A."/>
            <person name="Pessino S.C."/>
            <person name="Combes M.C."/>
            <person name="Mariac C."/>
            <person name="Albertini E."/>
            <person name="Pupilli F."/>
            <person name="Ortiz J.P.A."/>
            <person name="Leblanc O."/>
        </authorList>
    </citation>
    <scope>NUCLEOTIDE SEQUENCE [LARGE SCALE GENOMIC DNA]</scope>
    <source>
        <strain evidence="4">R1</strain>
        <tissue evidence="4">Leaf</tissue>
    </source>
</reference>
<dbReference type="EMBL" id="CP144749">
    <property type="protein sequence ID" value="WVZ74980.1"/>
    <property type="molecule type" value="Genomic_DNA"/>
</dbReference>
<proteinExistence type="predicted"/>
<dbReference type="PANTHER" id="PTHR47932:SF24">
    <property type="entry name" value="PENTATRICOPEPTIDE REPEAT-CONTAINING PROTEIN"/>
    <property type="match status" value="1"/>
</dbReference>
<dbReference type="PANTHER" id="PTHR47932">
    <property type="entry name" value="ATPASE EXPRESSION PROTEIN 3"/>
    <property type="match status" value="1"/>
</dbReference>
<organism evidence="4 5">
    <name type="scientific">Paspalum notatum var. saurae</name>
    <dbReference type="NCBI Taxonomy" id="547442"/>
    <lineage>
        <taxon>Eukaryota</taxon>
        <taxon>Viridiplantae</taxon>
        <taxon>Streptophyta</taxon>
        <taxon>Embryophyta</taxon>
        <taxon>Tracheophyta</taxon>
        <taxon>Spermatophyta</taxon>
        <taxon>Magnoliopsida</taxon>
        <taxon>Liliopsida</taxon>
        <taxon>Poales</taxon>
        <taxon>Poaceae</taxon>
        <taxon>PACMAD clade</taxon>
        <taxon>Panicoideae</taxon>
        <taxon>Andropogonodae</taxon>
        <taxon>Paspaleae</taxon>
        <taxon>Paspalinae</taxon>
        <taxon>Paspalum</taxon>
    </lineage>
</organism>
<dbReference type="NCBIfam" id="TIGR00756">
    <property type="entry name" value="PPR"/>
    <property type="match status" value="3"/>
</dbReference>
<protein>
    <recommendedName>
        <fullName evidence="6">Pentatricopeptide repeat-containing protein</fullName>
    </recommendedName>
</protein>
<dbReference type="AlphaFoldDB" id="A0AAQ3WVF3"/>
<evidence type="ECO:0000256" key="1">
    <source>
        <dbReference type="ARBA" id="ARBA00022737"/>
    </source>
</evidence>
<dbReference type="Proteomes" id="UP001341281">
    <property type="component" value="Chromosome 05"/>
</dbReference>
<dbReference type="InterPro" id="IPR002885">
    <property type="entry name" value="PPR_rpt"/>
</dbReference>
<feature type="non-terminal residue" evidence="4">
    <location>
        <position position="1"/>
    </location>
</feature>
<evidence type="ECO:0000313" key="5">
    <source>
        <dbReference type="Proteomes" id="UP001341281"/>
    </source>
</evidence>
<dbReference type="PROSITE" id="PS51375">
    <property type="entry name" value="PPR"/>
    <property type="match status" value="3"/>
</dbReference>
<feature type="repeat" description="PPR" evidence="3">
    <location>
        <begin position="11"/>
        <end position="45"/>
    </location>
</feature>
<dbReference type="Pfam" id="PF13041">
    <property type="entry name" value="PPR_2"/>
    <property type="match status" value="1"/>
</dbReference>
<evidence type="ECO:0000256" key="3">
    <source>
        <dbReference type="PROSITE-ProRule" id="PRU00708"/>
    </source>
</evidence>
<dbReference type="GO" id="GO:0003729">
    <property type="term" value="F:mRNA binding"/>
    <property type="evidence" value="ECO:0007669"/>
    <property type="project" value="TreeGrafter"/>
</dbReference>
<evidence type="ECO:0000256" key="2">
    <source>
        <dbReference type="ARBA" id="ARBA00022946"/>
    </source>
</evidence>
<gene>
    <name evidence="4" type="ORF">U9M48_023092</name>
</gene>
<feature type="repeat" description="PPR" evidence="3">
    <location>
        <begin position="46"/>
        <end position="80"/>
    </location>
</feature>
<keyword evidence="1" id="KW-0677">Repeat</keyword>